<evidence type="ECO:0000313" key="2">
    <source>
        <dbReference type="EMBL" id="NEB14212.1"/>
    </source>
</evidence>
<proteinExistence type="predicted"/>
<evidence type="ECO:0000256" key="1">
    <source>
        <dbReference type="SAM" id="MobiDB-lite"/>
    </source>
</evidence>
<protein>
    <recommendedName>
        <fullName evidence="4">Phage tail tape measure protein</fullName>
    </recommendedName>
</protein>
<gene>
    <name evidence="2" type="ORF">G3I32_36215</name>
</gene>
<accession>A0A7K3PW41</accession>
<dbReference type="RefSeq" id="WP_164250321.1">
    <property type="nucleotide sequence ID" value="NZ_JAAGMA010000963.1"/>
</dbReference>
<organism evidence="2 3">
    <name type="scientific">Streptomyces coelicoflavus</name>
    <dbReference type="NCBI Taxonomy" id="285562"/>
    <lineage>
        <taxon>Bacteria</taxon>
        <taxon>Bacillati</taxon>
        <taxon>Actinomycetota</taxon>
        <taxon>Actinomycetes</taxon>
        <taxon>Kitasatosporales</taxon>
        <taxon>Streptomycetaceae</taxon>
        <taxon>Streptomyces</taxon>
    </lineage>
</organism>
<evidence type="ECO:0008006" key="4">
    <source>
        <dbReference type="Google" id="ProtNLM"/>
    </source>
</evidence>
<dbReference type="Proteomes" id="UP000470446">
    <property type="component" value="Unassembled WGS sequence"/>
</dbReference>
<comment type="caution">
    <text evidence="2">The sequence shown here is derived from an EMBL/GenBank/DDBJ whole genome shotgun (WGS) entry which is preliminary data.</text>
</comment>
<name>A0A7K3PW41_9ACTN</name>
<evidence type="ECO:0000313" key="3">
    <source>
        <dbReference type="Proteomes" id="UP000470446"/>
    </source>
</evidence>
<dbReference type="AlphaFoldDB" id="A0A7K3PW41"/>
<feature type="compositionally biased region" description="Low complexity" evidence="1">
    <location>
        <begin position="913"/>
        <end position="928"/>
    </location>
</feature>
<feature type="region of interest" description="Disordered" evidence="1">
    <location>
        <begin position="904"/>
        <end position="930"/>
    </location>
</feature>
<reference evidence="2 3" key="1">
    <citation type="submission" date="2020-01" db="EMBL/GenBank/DDBJ databases">
        <title>Insect and environment-associated Actinomycetes.</title>
        <authorList>
            <person name="Currrie C."/>
            <person name="Chevrette M."/>
            <person name="Carlson C."/>
            <person name="Stubbendieck R."/>
            <person name="Wendt-Pienkowski E."/>
        </authorList>
    </citation>
    <scope>NUCLEOTIDE SEQUENCE [LARGE SCALE GENOMIC DNA]</scope>
    <source>
        <strain evidence="2 3">SID14163</strain>
    </source>
</reference>
<dbReference type="EMBL" id="JAAGMA010000963">
    <property type="protein sequence ID" value="NEB14212.1"/>
    <property type="molecule type" value="Genomic_DNA"/>
</dbReference>
<sequence>MAERLTFTLTGRDELSRVLNGTGDSADRLRLRLSGITQDADGNLRDFEGRLLTVDEAQRRLLSTTEGTRDAFGRLRDETDKVGESLRANLISLLPAAIPAAAGLAGSAAAVAAQFGAVAVAAGAYALALGPQIGAIGEAADAQAKYEDALRTSGAGSAEAGAVALEYERQMAALPPATREAAVAVGLLKDAYQEWSDSLSGDVMGPFIKGVGVTNVLLPKTTGLVKGASSQFDRLITMVAGGIASPGFDALNDRFTTFANDTMRHAVDELALFFAKLDAGEFDGGGVAEFFDWAQEQGPVVWDTLQNVGDALLNVLEAGADVGVGMLDVVNVLSDIVSAVPPDAIATILQLAIAIKAVRLAAAGGAAASAGIAAIATQVGAMRVAASGAPGVLAGTAAAIGTLSRTAKLAVAGTGIGLLVLALGELSQAGEPAALDVDKLTTSLGELGRTGKATGYVADQFGDDFAKLREQIQKVIDPSVAESINNWGADVTGGLLDAGDATEEFTKSVDGIDQGLADLVSGGKAEQAAAALEAMKEGMSPEQVEEFTGSLDNYKDALAAQAFEQRLAADSMGIFGDQALEVQAQLDAQKQSADGLRQSIMALNDTNRSAYDAQIGFEASIDALTESFKENGATLDLNTEAGRENGEAMSAAAKAHDEMIASGLAAGESMGSMTEKSEGLRAKMLELAGQTGMTDQEAREYVNTLLGTPESIATVVELERQDAITGLLNVQAEIEKTPGAKSVTVTTLNAAAIKALEDVGLKTRRLPDGRTEVFTANGQALGAVGAVDKALNNVDGRRADATVTVTYRSVFEQVGHAPSVTADALRRQAEMFQAQGGPIHRAQGGGIPHYDGGGRLYGPGTPTSDSVLIAGSVGEYMIRAAAVDYYGEQLFDALNAKTLQLEAPLPGRPAPSPGRAAAAASSSASQPAVTNNYTYNVRKSVIDAKDVRLIMQQEEARQRVGRPR</sequence>